<keyword evidence="3" id="KW-1185">Reference proteome</keyword>
<organism evidence="2 3">
    <name type="scientific">Fonsecaea erecta</name>
    <dbReference type="NCBI Taxonomy" id="1367422"/>
    <lineage>
        <taxon>Eukaryota</taxon>
        <taxon>Fungi</taxon>
        <taxon>Dikarya</taxon>
        <taxon>Ascomycota</taxon>
        <taxon>Pezizomycotina</taxon>
        <taxon>Eurotiomycetes</taxon>
        <taxon>Chaetothyriomycetidae</taxon>
        <taxon>Chaetothyriales</taxon>
        <taxon>Herpotrichiellaceae</taxon>
        <taxon>Fonsecaea</taxon>
    </lineage>
</organism>
<comment type="caution">
    <text evidence="2">The sequence shown here is derived from an EMBL/GenBank/DDBJ whole genome shotgun (WGS) entry which is preliminary data.</text>
</comment>
<dbReference type="InterPro" id="IPR036047">
    <property type="entry name" value="F-box-like_dom_sf"/>
</dbReference>
<dbReference type="Proteomes" id="UP000078343">
    <property type="component" value="Unassembled WGS sequence"/>
</dbReference>
<dbReference type="SMART" id="SM00256">
    <property type="entry name" value="FBOX"/>
    <property type="match status" value="1"/>
</dbReference>
<evidence type="ECO:0000313" key="3">
    <source>
        <dbReference type="Proteomes" id="UP000078343"/>
    </source>
</evidence>
<reference evidence="2 3" key="1">
    <citation type="submission" date="2016-04" db="EMBL/GenBank/DDBJ databases">
        <title>Draft genome of Fonsecaea erecta CBS 125763.</title>
        <authorList>
            <person name="Weiss V.A."/>
            <person name="Vicente V.A."/>
            <person name="Raittz R.T."/>
            <person name="Moreno L.F."/>
            <person name="De Souza E.M."/>
            <person name="Pedrosa F.O."/>
            <person name="Steffens M.B."/>
            <person name="Faoro H."/>
            <person name="Tadra-Sfeir M.Z."/>
            <person name="Najafzadeh M.J."/>
            <person name="Felipe M.S."/>
            <person name="Teixeira M."/>
            <person name="Sun J."/>
            <person name="Xi L."/>
            <person name="Gomes R."/>
            <person name="De Azevedo C.M."/>
            <person name="Salgado C.G."/>
            <person name="Da Silva M.B."/>
            <person name="Nascimento M.F."/>
            <person name="Queiroz-Telles F."/>
            <person name="Attili D.S."/>
            <person name="Gorbushina A."/>
        </authorList>
    </citation>
    <scope>NUCLEOTIDE SEQUENCE [LARGE SCALE GENOMIC DNA]</scope>
    <source>
        <strain evidence="2 3">CBS 125763</strain>
    </source>
</reference>
<name>A0A178ZRC4_9EURO</name>
<dbReference type="EMBL" id="LVYI01000003">
    <property type="protein sequence ID" value="OAP62360.1"/>
    <property type="molecule type" value="Genomic_DNA"/>
</dbReference>
<feature type="domain" description="F-box" evidence="1">
    <location>
        <begin position="71"/>
        <end position="111"/>
    </location>
</feature>
<dbReference type="InterPro" id="IPR001810">
    <property type="entry name" value="F-box_dom"/>
</dbReference>
<dbReference type="Pfam" id="PF00646">
    <property type="entry name" value="F-box"/>
    <property type="match status" value="1"/>
</dbReference>
<evidence type="ECO:0000313" key="2">
    <source>
        <dbReference type="EMBL" id="OAP62360.1"/>
    </source>
</evidence>
<dbReference type="SUPFAM" id="SSF81383">
    <property type="entry name" value="F-box domain"/>
    <property type="match status" value="1"/>
</dbReference>
<dbReference type="RefSeq" id="XP_018695727.1">
    <property type="nucleotide sequence ID" value="XM_018836077.1"/>
</dbReference>
<dbReference type="CDD" id="cd09917">
    <property type="entry name" value="F-box_SF"/>
    <property type="match status" value="1"/>
</dbReference>
<sequence length="243" mass="28120">MARVAFSVRTSLACPKRRQLPPDTFSGPRIIRRHDKFAVPPRILFSGRTRRKRQIRAQNASNHSKLTLWTLPIDLQLEIMNHLDKPSRIILGLTSKHFADLSQLSKTDLTDRPSLVQWRTAAPGSQRYTQHISDRRILMLQLRTYFPRNRRLCWICLKYTPIHGHAWHFTARVNTLDGNHIDLPFLNERPVRRVWAHARCMNLNGLNSGRDLGSWAVRTAGAAGGRDTYFWGRLVAGLELYKQ</sequence>
<dbReference type="OrthoDB" id="4150768at2759"/>
<dbReference type="AlphaFoldDB" id="A0A178ZRC4"/>
<accession>A0A178ZRC4</accession>
<proteinExistence type="predicted"/>
<protein>
    <recommendedName>
        <fullName evidence="1">F-box domain-containing protein</fullName>
    </recommendedName>
</protein>
<dbReference type="GeneID" id="30008732"/>
<gene>
    <name evidence="2" type="ORF">AYL99_04563</name>
</gene>
<evidence type="ECO:0000259" key="1">
    <source>
        <dbReference type="SMART" id="SM00256"/>
    </source>
</evidence>